<organism evidence="1 2">
    <name type="scientific">Ampelomyces quisqualis</name>
    <name type="common">Powdery mildew agent</name>
    <dbReference type="NCBI Taxonomy" id="50730"/>
    <lineage>
        <taxon>Eukaryota</taxon>
        <taxon>Fungi</taxon>
        <taxon>Dikarya</taxon>
        <taxon>Ascomycota</taxon>
        <taxon>Pezizomycotina</taxon>
        <taxon>Dothideomycetes</taxon>
        <taxon>Pleosporomycetidae</taxon>
        <taxon>Pleosporales</taxon>
        <taxon>Pleosporineae</taxon>
        <taxon>Phaeosphaeriaceae</taxon>
        <taxon>Ampelomyces</taxon>
    </lineage>
</organism>
<reference evidence="1" key="1">
    <citation type="journal article" date="2020" name="Stud. Mycol.">
        <title>101 Dothideomycetes genomes: a test case for predicting lifestyles and emergence of pathogens.</title>
        <authorList>
            <person name="Haridas S."/>
            <person name="Albert R."/>
            <person name="Binder M."/>
            <person name="Bloem J."/>
            <person name="Labutti K."/>
            <person name="Salamov A."/>
            <person name="Andreopoulos B."/>
            <person name="Baker S."/>
            <person name="Barry K."/>
            <person name="Bills G."/>
            <person name="Bluhm B."/>
            <person name="Cannon C."/>
            <person name="Castanera R."/>
            <person name="Culley D."/>
            <person name="Daum C."/>
            <person name="Ezra D."/>
            <person name="Gonzalez J."/>
            <person name="Henrissat B."/>
            <person name="Kuo A."/>
            <person name="Liang C."/>
            <person name="Lipzen A."/>
            <person name="Lutzoni F."/>
            <person name="Magnuson J."/>
            <person name="Mondo S."/>
            <person name="Nolan M."/>
            <person name="Ohm R."/>
            <person name="Pangilinan J."/>
            <person name="Park H.-J."/>
            <person name="Ramirez L."/>
            <person name="Alfaro M."/>
            <person name="Sun H."/>
            <person name="Tritt A."/>
            <person name="Yoshinaga Y."/>
            <person name="Zwiers L.-H."/>
            <person name="Turgeon B."/>
            <person name="Goodwin S."/>
            <person name="Spatafora J."/>
            <person name="Crous P."/>
            <person name="Grigoriev I."/>
        </authorList>
    </citation>
    <scope>NUCLEOTIDE SEQUENCE</scope>
    <source>
        <strain evidence="1">HMLAC05119</strain>
    </source>
</reference>
<dbReference type="EMBL" id="ML979134">
    <property type="protein sequence ID" value="KAF1918307.1"/>
    <property type="molecule type" value="Genomic_DNA"/>
</dbReference>
<dbReference type="Proteomes" id="UP000800096">
    <property type="component" value="Unassembled WGS sequence"/>
</dbReference>
<protein>
    <submittedName>
        <fullName evidence="1">Uncharacterized protein</fullName>
    </submittedName>
</protein>
<dbReference type="AlphaFoldDB" id="A0A6A5QWT4"/>
<evidence type="ECO:0000313" key="2">
    <source>
        <dbReference type="Proteomes" id="UP000800096"/>
    </source>
</evidence>
<gene>
    <name evidence="1" type="ORF">BDU57DRAFT_194458</name>
</gene>
<proteinExistence type="predicted"/>
<accession>A0A6A5QWT4</accession>
<evidence type="ECO:0000313" key="1">
    <source>
        <dbReference type="EMBL" id="KAF1918307.1"/>
    </source>
</evidence>
<sequence length="78" mass="8901">MRANDGLLPKPRRFRSYALGTSKWLRSPLRGLGWRGTHEPVSPHPRYRKPAFNTNHPYLLCHVPAIACLPDGSLVRRS</sequence>
<keyword evidence="2" id="KW-1185">Reference proteome</keyword>
<name>A0A6A5QWT4_AMPQU</name>